<dbReference type="Gene3D" id="2.120.10.30">
    <property type="entry name" value="TolB, C-terminal domain"/>
    <property type="match status" value="1"/>
</dbReference>
<dbReference type="InterPro" id="IPR013658">
    <property type="entry name" value="SGL"/>
</dbReference>
<feature type="domain" description="SMP-30/Gluconolactonase/LRE-like region" evidence="1">
    <location>
        <begin position="69"/>
        <end position="275"/>
    </location>
</feature>
<dbReference type="Pfam" id="PF08450">
    <property type="entry name" value="SGL"/>
    <property type="match status" value="1"/>
</dbReference>
<evidence type="ECO:0000313" key="3">
    <source>
        <dbReference type="Proteomes" id="UP000446768"/>
    </source>
</evidence>
<dbReference type="PANTHER" id="PTHR10426">
    <property type="entry name" value="STRICTOSIDINE SYNTHASE-RELATED"/>
    <property type="match status" value="1"/>
</dbReference>
<dbReference type="InterPro" id="IPR011042">
    <property type="entry name" value="6-blade_b-propeller_TolB-like"/>
</dbReference>
<dbReference type="RefSeq" id="WP_154381679.1">
    <property type="nucleotide sequence ID" value="NZ_WKJJ01000030.1"/>
</dbReference>
<evidence type="ECO:0000259" key="1">
    <source>
        <dbReference type="Pfam" id="PF08450"/>
    </source>
</evidence>
<dbReference type="Proteomes" id="UP000446768">
    <property type="component" value="Unassembled WGS sequence"/>
</dbReference>
<accession>A0A7X2IUD0</accession>
<proteinExistence type="predicted"/>
<gene>
    <name evidence="2" type="ORF">GJ700_31780</name>
</gene>
<dbReference type="SUPFAM" id="SSF63829">
    <property type="entry name" value="Calcium-dependent phosphotriesterase"/>
    <property type="match status" value="1"/>
</dbReference>
<keyword evidence="3" id="KW-1185">Reference proteome</keyword>
<reference evidence="2 3" key="1">
    <citation type="submission" date="2019-11" db="EMBL/GenBank/DDBJ databases">
        <title>Novel species isolated from a subtropical stream in China.</title>
        <authorList>
            <person name="Lu H."/>
        </authorList>
    </citation>
    <scope>NUCLEOTIDE SEQUENCE [LARGE SCALE GENOMIC DNA]</scope>
    <source>
        <strain evidence="2 3">FT92W</strain>
    </source>
</reference>
<dbReference type="EMBL" id="WKJJ01000030">
    <property type="protein sequence ID" value="MRV76300.1"/>
    <property type="molecule type" value="Genomic_DNA"/>
</dbReference>
<sequence>MLPAALALLLTGYLTLWPSPIKPVAWQAPKSEGYTGPHAENHKLTTLHKIPLQGETGPEHITLGPDNHLYVSVLGGHILRIPQDGSAQHLYADTGGRPLRTAFDHAGSLVVADAYKGLLSVTPQGTVTVLASTVKDNDPIRFANAVTIARDGTIYFTDASRRFAPGDHGGTVNAAILDTLEQSATGRVLAYAPATRQVRVVANGFSFANGIALSSDEQTLFVNESARYRVWKIAVDARDINVQQPSAQAQVLFDNLPGYPNNLMRGRDGRIWLGFAGMRDGLDAMAPHPALRKVVWRVPQALWIRPRNYGHVMAFTEDGTIVADLQDPTGNSPATTGATETADRLYIHNVTGQELGWLQK</sequence>
<dbReference type="PANTHER" id="PTHR10426:SF88">
    <property type="entry name" value="ADIPOCYTE PLASMA MEMBRANE-ASSOCIATED PROTEIN HEMOMUCIN-RELATED"/>
    <property type="match status" value="1"/>
</dbReference>
<dbReference type="GO" id="GO:0016787">
    <property type="term" value="F:hydrolase activity"/>
    <property type="evidence" value="ECO:0007669"/>
    <property type="project" value="TreeGrafter"/>
</dbReference>
<organism evidence="2 3">
    <name type="scientific">Pseudoduganella rivuli</name>
    <dbReference type="NCBI Taxonomy" id="2666085"/>
    <lineage>
        <taxon>Bacteria</taxon>
        <taxon>Pseudomonadati</taxon>
        <taxon>Pseudomonadota</taxon>
        <taxon>Betaproteobacteria</taxon>
        <taxon>Burkholderiales</taxon>
        <taxon>Oxalobacteraceae</taxon>
        <taxon>Telluria group</taxon>
        <taxon>Pseudoduganella</taxon>
    </lineage>
</organism>
<name>A0A7X2IUD0_9BURK</name>
<evidence type="ECO:0000313" key="2">
    <source>
        <dbReference type="EMBL" id="MRV76300.1"/>
    </source>
</evidence>
<protein>
    <submittedName>
        <fullName evidence="2">SMP-30/gluconolactonase/LRE family protein</fullName>
    </submittedName>
</protein>
<comment type="caution">
    <text evidence="2">The sequence shown here is derived from an EMBL/GenBank/DDBJ whole genome shotgun (WGS) entry which is preliminary data.</text>
</comment>
<dbReference type="AlphaFoldDB" id="A0A7X2IUD0"/>